<reference evidence="1" key="2">
    <citation type="submission" date="2023-05" db="EMBL/GenBank/DDBJ databases">
        <authorList>
            <person name="Fouks B."/>
        </authorList>
    </citation>
    <scope>NUCLEOTIDE SEQUENCE</scope>
    <source>
        <strain evidence="1">Stay&amp;Tobe</strain>
        <tissue evidence="1">Testes</tissue>
    </source>
</reference>
<name>A0AAD8ELG5_DIPPU</name>
<dbReference type="Proteomes" id="UP001233999">
    <property type="component" value="Unassembled WGS sequence"/>
</dbReference>
<accession>A0AAD8ELG5</accession>
<feature type="non-terminal residue" evidence="1">
    <location>
        <position position="1"/>
    </location>
</feature>
<keyword evidence="2" id="KW-1185">Reference proteome</keyword>
<evidence type="ECO:0000313" key="1">
    <source>
        <dbReference type="EMBL" id="KAJ9593907.1"/>
    </source>
</evidence>
<comment type="caution">
    <text evidence="1">The sequence shown here is derived from an EMBL/GenBank/DDBJ whole genome shotgun (WGS) entry which is preliminary data.</text>
</comment>
<gene>
    <name evidence="1" type="ORF">L9F63_014667</name>
</gene>
<organism evidence="1 2">
    <name type="scientific">Diploptera punctata</name>
    <name type="common">Pacific beetle cockroach</name>
    <dbReference type="NCBI Taxonomy" id="6984"/>
    <lineage>
        <taxon>Eukaryota</taxon>
        <taxon>Metazoa</taxon>
        <taxon>Ecdysozoa</taxon>
        <taxon>Arthropoda</taxon>
        <taxon>Hexapoda</taxon>
        <taxon>Insecta</taxon>
        <taxon>Pterygota</taxon>
        <taxon>Neoptera</taxon>
        <taxon>Polyneoptera</taxon>
        <taxon>Dictyoptera</taxon>
        <taxon>Blattodea</taxon>
        <taxon>Blaberoidea</taxon>
        <taxon>Blaberidae</taxon>
        <taxon>Diplopterinae</taxon>
        <taxon>Diploptera</taxon>
    </lineage>
</organism>
<dbReference type="EMBL" id="JASPKZ010003087">
    <property type="protein sequence ID" value="KAJ9593907.1"/>
    <property type="molecule type" value="Genomic_DNA"/>
</dbReference>
<feature type="non-terminal residue" evidence="1">
    <location>
        <position position="257"/>
    </location>
</feature>
<proteinExistence type="predicted"/>
<reference evidence="1" key="1">
    <citation type="journal article" date="2023" name="IScience">
        <title>Live-bearing cockroach genome reveals convergent evolutionary mechanisms linked to viviparity in insects and beyond.</title>
        <authorList>
            <person name="Fouks B."/>
            <person name="Harrison M.C."/>
            <person name="Mikhailova A.A."/>
            <person name="Marchal E."/>
            <person name="English S."/>
            <person name="Carruthers M."/>
            <person name="Jennings E.C."/>
            <person name="Chiamaka E.L."/>
            <person name="Frigard R.A."/>
            <person name="Pippel M."/>
            <person name="Attardo G.M."/>
            <person name="Benoit J.B."/>
            <person name="Bornberg-Bauer E."/>
            <person name="Tobe S.S."/>
        </authorList>
    </citation>
    <scope>NUCLEOTIDE SEQUENCE</scope>
    <source>
        <strain evidence="1">Stay&amp;Tobe</strain>
    </source>
</reference>
<protein>
    <submittedName>
        <fullName evidence="1">Uncharacterized protein</fullName>
    </submittedName>
</protein>
<dbReference type="AlphaFoldDB" id="A0AAD8ELG5"/>
<sequence>IKRKADRSSSVIVCTSERAISTHAKDIQYIIKFHCKKNGKQLQHHRYKRTAPKRFSKDSDFVCNGEGAENQKIIQHKLNDLTSKSSKIIDSFVNLLYKDEHFNTVLIPTWNFFLTTVVLDNNKIQCNKDKLIQCNKDKLIQCNKDKLIQCNKDKLVTYTIYNIQCNKDKLIQCNKDKLIQCNKDKLIQCNKINLYNIQYTIYNIQYTIYNVIKINLYNYLKTKSKTGRLQLGVTKPFRLQQKMRTEKIAAKRPLTIS</sequence>
<evidence type="ECO:0000313" key="2">
    <source>
        <dbReference type="Proteomes" id="UP001233999"/>
    </source>
</evidence>